<name>M9M165_PSEA3</name>
<proteinExistence type="predicted"/>
<dbReference type="Proteomes" id="UP000011976">
    <property type="component" value="Unassembled WGS sequence"/>
</dbReference>
<accession>M9M165</accession>
<dbReference type="AlphaFoldDB" id="M9M165"/>
<dbReference type="EMBL" id="DF196792">
    <property type="protein sequence ID" value="GAC77374.1"/>
    <property type="molecule type" value="Genomic_DNA"/>
</dbReference>
<reference evidence="2" key="1">
    <citation type="journal article" date="2013" name="Genome Announc.">
        <title>Genome sequence of the basidiomycetous yeast Pseudozyma antarctica T-34, a producer of the glycolipid biosurfactants mannosylerythritol lipids.</title>
        <authorList>
            <person name="Morita T."/>
            <person name="Koike H."/>
            <person name="Koyama Y."/>
            <person name="Hagiwara H."/>
            <person name="Ito E."/>
            <person name="Fukuoka T."/>
            <person name="Imura T."/>
            <person name="Machida M."/>
            <person name="Kitamoto D."/>
        </authorList>
    </citation>
    <scope>NUCLEOTIDE SEQUENCE [LARGE SCALE GENOMIC DNA]</scope>
    <source>
        <strain evidence="2">T-34</strain>
    </source>
</reference>
<organism evidence="1 2">
    <name type="scientific">Pseudozyma antarctica (strain T-34)</name>
    <name type="common">Yeast</name>
    <name type="synonym">Candida antarctica</name>
    <dbReference type="NCBI Taxonomy" id="1151754"/>
    <lineage>
        <taxon>Eukaryota</taxon>
        <taxon>Fungi</taxon>
        <taxon>Dikarya</taxon>
        <taxon>Basidiomycota</taxon>
        <taxon>Ustilaginomycotina</taxon>
        <taxon>Ustilaginomycetes</taxon>
        <taxon>Ustilaginales</taxon>
        <taxon>Ustilaginaceae</taxon>
        <taxon>Moesziomyces</taxon>
    </lineage>
</organism>
<evidence type="ECO:0000313" key="2">
    <source>
        <dbReference type="Proteomes" id="UP000011976"/>
    </source>
</evidence>
<evidence type="ECO:0000313" key="1">
    <source>
        <dbReference type="EMBL" id="GAC77374.1"/>
    </source>
</evidence>
<gene>
    <name evidence="1" type="ORF">PANT_26d00018</name>
</gene>
<sequence length="148" mass="16554">MRPLRILRRSGRSAAGLDSQSWMRSGARAHLSLHGISRLDLLSISSCPVRDVTEALLQIKMRSAWPKRSTVSAVSYEAAPTYVRLGGKARSKTGLISVWQALQRFDIAASMHRRSSSGCTFAVESYLELATLPHRYCMLHRRPTRSNN</sequence>
<protein>
    <submittedName>
        <fullName evidence="1">Uncharacterized protein</fullName>
    </submittedName>
</protein>